<proteinExistence type="inferred from homology"/>
<feature type="region of interest" description="Disordered" evidence="8">
    <location>
        <begin position="113"/>
        <end position="135"/>
    </location>
</feature>
<evidence type="ECO:0000256" key="4">
    <source>
        <dbReference type="ARBA" id="ARBA00022692"/>
    </source>
</evidence>
<evidence type="ECO:0000313" key="9">
    <source>
        <dbReference type="EMBL" id="KAF8727022.1"/>
    </source>
</evidence>
<comment type="caution">
    <text evidence="9">The sequence shown here is derived from an EMBL/GenBank/DDBJ whole genome shotgun (WGS) entry which is preliminary data.</text>
</comment>
<dbReference type="GO" id="GO:0008285">
    <property type="term" value="P:negative regulation of cell population proliferation"/>
    <property type="evidence" value="ECO:0007669"/>
    <property type="project" value="InterPro"/>
</dbReference>
<reference evidence="9" key="1">
    <citation type="submission" date="2020-07" db="EMBL/GenBank/DDBJ databases">
        <title>Genome sequence and genetic diversity analysis of an under-domesticated orphan crop, white fonio (Digitaria exilis).</title>
        <authorList>
            <person name="Bennetzen J.L."/>
            <person name="Chen S."/>
            <person name="Ma X."/>
            <person name="Wang X."/>
            <person name="Yssel A.E.J."/>
            <person name="Chaluvadi S.R."/>
            <person name="Johnson M."/>
            <person name="Gangashetty P."/>
            <person name="Hamidou F."/>
            <person name="Sanogo M.D."/>
            <person name="Zwaenepoel A."/>
            <person name="Wallace J."/>
            <person name="Van De Peer Y."/>
            <person name="Van Deynze A."/>
        </authorList>
    </citation>
    <scope>NUCLEOTIDE SEQUENCE</scope>
    <source>
        <tissue evidence="9">Leaves</tissue>
    </source>
</reference>
<keyword evidence="4" id="KW-0812">Transmembrane</keyword>
<feature type="region of interest" description="Disordered" evidence="8">
    <location>
        <begin position="1"/>
        <end position="60"/>
    </location>
</feature>
<keyword evidence="5" id="KW-1133">Transmembrane helix</keyword>
<dbReference type="AlphaFoldDB" id="A0A835F3G8"/>
<keyword evidence="2" id="KW-0217">Developmental protein</keyword>
<evidence type="ECO:0000256" key="5">
    <source>
        <dbReference type="ARBA" id="ARBA00022989"/>
    </source>
</evidence>
<sequence>MILVDGGGQNRHSRLLMSARNDETSRSSAPGPSTRPGLYERPLRSLPSSKHPPDSSSSSSCTSLACSTTVHLRLYSCSSVRSSGPSMELAASTSASVCSAAYHHLSAAADSDGGAQVASEQKLARRPRRKKRGGGCAGLRRRCYAVLKQQRTRLYILRRCVTMLLCWHEHDDLSD</sequence>
<dbReference type="EMBL" id="JACEFO010001646">
    <property type="protein sequence ID" value="KAF8727022.1"/>
    <property type="molecule type" value="Genomic_DNA"/>
</dbReference>
<keyword evidence="3" id="KW-1003">Cell membrane</keyword>
<comment type="similarity">
    <text evidence="7">Belongs to the DVL/RTFL small polypeptides family.</text>
</comment>
<keyword evidence="6" id="KW-0472">Membrane</keyword>
<dbReference type="GO" id="GO:0005886">
    <property type="term" value="C:plasma membrane"/>
    <property type="evidence" value="ECO:0007669"/>
    <property type="project" value="UniProtKB-SubCell"/>
</dbReference>
<evidence type="ECO:0000256" key="7">
    <source>
        <dbReference type="ARBA" id="ARBA00024340"/>
    </source>
</evidence>
<accession>A0A835F3G8</accession>
<dbReference type="Pfam" id="PF08137">
    <property type="entry name" value="DVL"/>
    <property type="match status" value="1"/>
</dbReference>
<dbReference type="InterPro" id="IPR012552">
    <property type="entry name" value="DVL"/>
</dbReference>
<evidence type="ECO:0000256" key="2">
    <source>
        <dbReference type="ARBA" id="ARBA00022473"/>
    </source>
</evidence>
<protein>
    <submittedName>
        <fullName evidence="9">Uncharacterized protein</fullName>
    </submittedName>
</protein>
<name>A0A835F3G8_9POAL</name>
<evidence type="ECO:0000256" key="3">
    <source>
        <dbReference type="ARBA" id="ARBA00022475"/>
    </source>
</evidence>
<organism evidence="9 10">
    <name type="scientific">Digitaria exilis</name>
    <dbReference type="NCBI Taxonomy" id="1010633"/>
    <lineage>
        <taxon>Eukaryota</taxon>
        <taxon>Viridiplantae</taxon>
        <taxon>Streptophyta</taxon>
        <taxon>Embryophyta</taxon>
        <taxon>Tracheophyta</taxon>
        <taxon>Spermatophyta</taxon>
        <taxon>Magnoliopsida</taxon>
        <taxon>Liliopsida</taxon>
        <taxon>Poales</taxon>
        <taxon>Poaceae</taxon>
        <taxon>PACMAD clade</taxon>
        <taxon>Panicoideae</taxon>
        <taxon>Panicodae</taxon>
        <taxon>Paniceae</taxon>
        <taxon>Anthephorinae</taxon>
        <taxon>Digitaria</taxon>
    </lineage>
</organism>
<gene>
    <name evidence="9" type="ORF">HU200_019517</name>
</gene>
<dbReference type="GO" id="GO:0048367">
    <property type="term" value="P:shoot system development"/>
    <property type="evidence" value="ECO:0007669"/>
    <property type="project" value="UniProtKB-ARBA"/>
</dbReference>
<dbReference type="PANTHER" id="PTHR33102">
    <property type="entry name" value="DVL19-RELATED-RELATED"/>
    <property type="match status" value="1"/>
</dbReference>
<keyword evidence="10" id="KW-1185">Reference proteome</keyword>
<feature type="compositionally biased region" description="Low complexity" evidence="8">
    <location>
        <begin position="45"/>
        <end position="60"/>
    </location>
</feature>
<feature type="compositionally biased region" description="Basic residues" evidence="8">
    <location>
        <begin position="124"/>
        <end position="135"/>
    </location>
</feature>
<evidence type="ECO:0000256" key="1">
    <source>
        <dbReference type="ARBA" id="ARBA00004162"/>
    </source>
</evidence>
<evidence type="ECO:0000256" key="8">
    <source>
        <dbReference type="SAM" id="MobiDB-lite"/>
    </source>
</evidence>
<evidence type="ECO:0000313" key="10">
    <source>
        <dbReference type="Proteomes" id="UP000636709"/>
    </source>
</evidence>
<dbReference type="InterPro" id="IPR051525">
    <property type="entry name" value="DVL_RTFL_regulatory"/>
</dbReference>
<evidence type="ECO:0000256" key="6">
    <source>
        <dbReference type="ARBA" id="ARBA00023136"/>
    </source>
</evidence>
<comment type="subcellular location">
    <subcellularLocation>
        <location evidence="1">Cell membrane</location>
        <topology evidence="1">Single-pass membrane protein</topology>
    </subcellularLocation>
</comment>
<dbReference type="Proteomes" id="UP000636709">
    <property type="component" value="Unassembled WGS sequence"/>
</dbReference>